<feature type="compositionally biased region" description="Low complexity" evidence="1">
    <location>
        <begin position="98"/>
        <end position="111"/>
    </location>
</feature>
<comment type="caution">
    <text evidence="2">The sequence shown here is derived from an EMBL/GenBank/DDBJ whole genome shotgun (WGS) entry which is preliminary data.</text>
</comment>
<dbReference type="AlphaFoldDB" id="A0AAQ4EBB7"/>
<keyword evidence="3" id="KW-1185">Reference proteome</keyword>
<proteinExistence type="predicted"/>
<feature type="region of interest" description="Disordered" evidence="1">
    <location>
        <begin position="291"/>
        <end position="358"/>
    </location>
</feature>
<feature type="region of interest" description="Disordered" evidence="1">
    <location>
        <begin position="201"/>
        <end position="223"/>
    </location>
</feature>
<evidence type="ECO:0000313" key="2">
    <source>
        <dbReference type="EMBL" id="KAK8771898.1"/>
    </source>
</evidence>
<evidence type="ECO:0000313" key="3">
    <source>
        <dbReference type="Proteomes" id="UP001321473"/>
    </source>
</evidence>
<accession>A0AAQ4EBB7</accession>
<gene>
    <name evidence="2" type="ORF">V5799_024858</name>
</gene>
<name>A0AAQ4EBB7_AMBAM</name>
<feature type="compositionally biased region" description="Polar residues" evidence="1">
    <location>
        <begin position="126"/>
        <end position="147"/>
    </location>
</feature>
<sequence length="387" mass="40806">MEPCSPQSWYAPQHGTFGSRPQAHWLPLVSKEPARPGILKSRKSLAYNGKQQPPKTLCFSVDPWPATPTTQEVTGAVGTEAPSTTHSPTLTSEEERPPSSSEAPLSPLQSSEHSEALSVATDEQTEVGNSSEPSHSKSNTSAYSEANSAKLPSAAGESAASAISGSEGDTGPKQISLADRSASHDNRKKRVMRWFQQEVKHRCPSHDSAGDSDGGSVTSPFAFGPPLSGARSYAPQEDEALNSTYPRCASMAILAGLLLFLVVAATTTLHQSLSGSDRDTAADRDNTLAPMGIAEENAGWDPPRVYNGVDGGEGPKIAVRSRPREDSKKDEPADKAEDTAHRGLSTDVASTTGDLGEGHKLADVQEITGSWSDASLLASGPKVSFYV</sequence>
<reference evidence="2 3" key="1">
    <citation type="journal article" date="2023" name="Arcadia Sci">
        <title>De novo assembly of a long-read Amblyomma americanum tick genome.</title>
        <authorList>
            <person name="Chou S."/>
            <person name="Poskanzer K.E."/>
            <person name="Rollins M."/>
            <person name="Thuy-Boun P.S."/>
        </authorList>
    </citation>
    <scope>NUCLEOTIDE SEQUENCE [LARGE SCALE GENOMIC DNA]</scope>
    <source>
        <strain evidence="2">F_SG_1</strain>
        <tissue evidence="2">Salivary glands</tissue>
    </source>
</reference>
<dbReference type="EMBL" id="JARKHS020019144">
    <property type="protein sequence ID" value="KAK8771898.1"/>
    <property type="molecule type" value="Genomic_DNA"/>
</dbReference>
<organism evidence="2 3">
    <name type="scientific">Amblyomma americanum</name>
    <name type="common">Lone star tick</name>
    <dbReference type="NCBI Taxonomy" id="6943"/>
    <lineage>
        <taxon>Eukaryota</taxon>
        <taxon>Metazoa</taxon>
        <taxon>Ecdysozoa</taxon>
        <taxon>Arthropoda</taxon>
        <taxon>Chelicerata</taxon>
        <taxon>Arachnida</taxon>
        <taxon>Acari</taxon>
        <taxon>Parasitiformes</taxon>
        <taxon>Ixodida</taxon>
        <taxon>Ixodoidea</taxon>
        <taxon>Ixodidae</taxon>
        <taxon>Amblyomminae</taxon>
        <taxon>Amblyomma</taxon>
    </lineage>
</organism>
<feature type="region of interest" description="Disordered" evidence="1">
    <location>
        <begin position="40"/>
        <end position="187"/>
    </location>
</feature>
<feature type="compositionally biased region" description="Low complexity" evidence="1">
    <location>
        <begin position="153"/>
        <end position="167"/>
    </location>
</feature>
<feature type="compositionally biased region" description="Basic and acidic residues" evidence="1">
    <location>
        <begin position="322"/>
        <end position="341"/>
    </location>
</feature>
<protein>
    <submittedName>
        <fullName evidence="2">Uncharacterized protein</fullName>
    </submittedName>
</protein>
<dbReference type="Proteomes" id="UP001321473">
    <property type="component" value="Unassembled WGS sequence"/>
</dbReference>
<evidence type="ECO:0000256" key="1">
    <source>
        <dbReference type="SAM" id="MobiDB-lite"/>
    </source>
</evidence>